<sequence length="87" mass="9208">MHESCDIIREFVDDGSGPIEIAHCRTCGRRWSDEPEECPGDAPALPAIWPPVVAMTLAALATAFGLAALTFGGFLAPVLTRLGGWPS</sequence>
<reference evidence="2 3" key="1">
    <citation type="submission" date="2019-02" db="EMBL/GenBank/DDBJ databases">
        <title>Siculibacillus lacustris gen. nov., sp. nov., a new rosette-forming bacterium isolated from a freshwater crater lake (Lake St. Ana, Romania).</title>
        <authorList>
            <person name="Felfoldi T."/>
            <person name="Marton Z."/>
            <person name="Szabo A."/>
            <person name="Mentes A."/>
            <person name="Boka K."/>
            <person name="Marialigeti K."/>
            <person name="Mathe I."/>
            <person name="Koncz M."/>
            <person name="Schumann P."/>
            <person name="Toth E."/>
        </authorList>
    </citation>
    <scope>NUCLEOTIDE SEQUENCE [LARGE SCALE GENOMIC DNA]</scope>
    <source>
        <strain evidence="2 3">SA-279</strain>
    </source>
</reference>
<keyword evidence="1" id="KW-1133">Transmembrane helix</keyword>
<name>A0A4Q9VT04_9HYPH</name>
<accession>A0A4Q9VT04</accession>
<dbReference type="OrthoDB" id="9800207at2"/>
<gene>
    <name evidence="2" type="ORF">EYW49_08950</name>
</gene>
<dbReference type="RefSeq" id="WP_131308453.1">
    <property type="nucleotide sequence ID" value="NZ_SJFN01000010.1"/>
</dbReference>
<proteinExistence type="predicted"/>
<evidence type="ECO:0000313" key="2">
    <source>
        <dbReference type="EMBL" id="TBW38806.1"/>
    </source>
</evidence>
<dbReference type="AlphaFoldDB" id="A0A4Q9VT04"/>
<comment type="caution">
    <text evidence="2">The sequence shown here is derived from an EMBL/GenBank/DDBJ whole genome shotgun (WGS) entry which is preliminary data.</text>
</comment>
<dbReference type="EMBL" id="SJFN01000010">
    <property type="protein sequence ID" value="TBW38806.1"/>
    <property type="molecule type" value="Genomic_DNA"/>
</dbReference>
<protein>
    <submittedName>
        <fullName evidence="2">Uncharacterized protein</fullName>
    </submittedName>
</protein>
<keyword evidence="1" id="KW-0472">Membrane</keyword>
<evidence type="ECO:0000313" key="3">
    <source>
        <dbReference type="Proteomes" id="UP000292781"/>
    </source>
</evidence>
<organism evidence="2 3">
    <name type="scientific">Siculibacillus lacustris</name>
    <dbReference type="NCBI Taxonomy" id="1549641"/>
    <lineage>
        <taxon>Bacteria</taxon>
        <taxon>Pseudomonadati</taxon>
        <taxon>Pseudomonadota</taxon>
        <taxon>Alphaproteobacteria</taxon>
        <taxon>Hyphomicrobiales</taxon>
        <taxon>Ancalomicrobiaceae</taxon>
        <taxon>Siculibacillus</taxon>
    </lineage>
</organism>
<dbReference type="Proteomes" id="UP000292781">
    <property type="component" value="Unassembled WGS sequence"/>
</dbReference>
<keyword evidence="1" id="KW-0812">Transmembrane</keyword>
<keyword evidence="3" id="KW-1185">Reference proteome</keyword>
<feature type="transmembrane region" description="Helical" evidence="1">
    <location>
        <begin position="52"/>
        <end position="79"/>
    </location>
</feature>
<evidence type="ECO:0000256" key="1">
    <source>
        <dbReference type="SAM" id="Phobius"/>
    </source>
</evidence>